<dbReference type="GO" id="GO:0007099">
    <property type="term" value="P:centriole replication"/>
    <property type="evidence" value="ECO:0007669"/>
    <property type="project" value="TreeGrafter"/>
</dbReference>
<dbReference type="InterPro" id="IPR029249">
    <property type="entry name" value="Rotatin_N"/>
</dbReference>
<reference evidence="3" key="1">
    <citation type="submission" date="2020-02" db="EMBL/GenBank/DDBJ databases">
        <title>Relaxed selection underlies rapid genomic changes in the transitions from sociality to social parasitism in ants.</title>
        <authorList>
            <person name="Bi X."/>
        </authorList>
    </citation>
    <scope>NUCLEOTIDE SEQUENCE</scope>
    <source>
        <strain evidence="3">BGI-DK2014c</strain>
        <tissue evidence="3">Whole body</tissue>
    </source>
</reference>
<dbReference type="Pfam" id="PF14726">
    <property type="entry name" value="RTTN_N"/>
    <property type="match status" value="1"/>
</dbReference>
<accession>A0A836JSL8</accession>
<feature type="non-terminal residue" evidence="3">
    <location>
        <position position="1"/>
    </location>
</feature>
<proteinExistence type="predicted"/>
<dbReference type="PANTHER" id="PTHR31691">
    <property type="entry name" value="ROTATIN"/>
    <property type="match status" value="1"/>
</dbReference>
<dbReference type="GO" id="GO:0005814">
    <property type="term" value="C:centriole"/>
    <property type="evidence" value="ECO:0007669"/>
    <property type="project" value="TreeGrafter"/>
</dbReference>
<evidence type="ECO:0000313" key="4">
    <source>
        <dbReference type="Proteomes" id="UP000668214"/>
    </source>
</evidence>
<dbReference type="PANTHER" id="PTHR31691:SF1">
    <property type="entry name" value="ROTATIN"/>
    <property type="match status" value="1"/>
</dbReference>
<comment type="caution">
    <text evidence="3">The sequence shown here is derived from an EMBL/GenBank/DDBJ whole genome shotgun (WGS) entry which is preliminary data.</text>
</comment>
<evidence type="ECO:0000256" key="1">
    <source>
        <dbReference type="SAM" id="MobiDB-lite"/>
    </source>
</evidence>
<dbReference type="Proteomes" id="UP000668214">
    <property type="component" value="Unassembled WGS sequence"/>
</dbReference>
<dbReference type="SUPFAM" id="SSF48371">
    <property type="entry name" value="ARM repeat"/>
    <property type="match status" value="3"/>
</dbReference>
<dbReference type="InterPro" id="IPR030791">
    <property type="entry name" value="Rotatin"/>
</dbReference>
<dbReference type="GO" id="GO:0010457">
    <property type="term" value="P:centriole-centriole cohesion"/>
    <property type="evidence" value="ECO:0007669"/>
    <property type="project" value="TreeGrafter"/>
</dbReference>
<dbReference type="EMBL" id="JAANIA010000337">
    <property type="protein sequence ID" value="KAG5324908.1"/>
    <property type="molecule type" value="Genomic_DNA"/>
</dbReference>
<dbReference type="InterPro" id="IPR016024">
    <property type="entry name" value="ARM-type_fold"/>
</dbReference>
<evidence type="ECO:0000313" key="3">
    <source>
        <dbReference type="EMBL" id="KAG5324908.1"/>
    </source>
</evidence>
<dbReference type="GO" id="GO:0036064">
    <property type="term" value="C:ciliary basal body"/>
    <property type="evidence" value="ECO:0007669"/>
    <property type="project" value="InterPro"/>
</dbReference>
<protein>
    <submittedName>
        <fullName evidence="3">RTTN protein</fullName>
    </submittedName>
</protein>
<feature type="domain" description="Rotatin N-terminal" evidence="2">
    <location>
        <begin position="33"/>
        <end position="129"/>
    </location>
</feature>
<keyword evidence="4" id="KW-1185">Reference proteome</keyword>
<dbReference type="InterPro" id="IPR011989">
    <property type="entry name" value="ARM-like"/>
</dbReference>
<dbReference type="Gene3D" id="1.25.10.10">
    <property type="entry name" value="Leucine-rich Repeat Variant"/>
    <property type="match status" value="1"/>
</dbReference>
<evidence type="ECO:0000259" key="2">
    <source>
        <dbReference type="Pfam" id="PF14726"/>
    </source>
</evidence>
<name>A0A836JSL8_9HYME</name>
<dbReference type="GO" id="GO:0005813">
    <property type="term" value="C:centrosome"/>
    <property type="evidence" value="ECO:0007669"/>
    <property type="project" value="InterPro"/>
</dbReference>
<gene>
    <name evidence="3" type="primary">Rttn</name>
    <name evidence="3" type="ORF">G6Z78_0003490</name>
</gene>
<dbReference type="GO" id="GO:0032053">
    <property type="term" value="P:ciliary basal body organization"/>
    <property type="evidence" value="ECO:0007669"/>
    <property type="project" value="TreeGrafter"/>
</dbReference>
<organism evidence="3 4">
    <name type="scientific">Pseudoatta argentina</name>
    <dbReference type="NCBI Taxonomy" id="621737"/>
    <lineage>
        <taxon>Eukaryota</taxon>
        <taxon>Metazoa</taxon>
        <taxon>Ecdysozoa</taxon>
        <taxon>Arthropoda</taxon>
        <taxon>Hexapoda</taxon>
        <taxon>Insecta</taxon>
        <taxon>Pterygota</taxon>
        <taxon>Neoptera</taxon>
        <taxon>Endopterygota</taxon>
        <taxon>Hymenoptera</taxon>
        <taxon>Apocrita</taxon>
        <taxon>Aculeata</taxon>
        <taxon>Formicoidea</taxon>
        <taxon>Formicidae</taxon>
        <taxon>Myrmicinae</taxon>
        <taxon>Pseudoatta</taxon>
    </lineage>
</organism>
<feature type="region of interest" description="Disordered" evidence="1">
    <location>
        <begin position="1684"/>
        <end position="1706"/>
    </location>
</feature>
<sequence length="2123" mass="242221">MLGTAGITAVHVKKLGKGCKRFHMSFAGHTIEEIRLRALDNIISKYDLGFVCDCDAVKREIIQKLFNWFSFETAPQAEKVLNLLLRLLKADANSYLNAFGKLKFQNELYELRRNLSPEWYTKLDEIEQVILHLGKSRVKIIQSLPLQDVATEFSEFDRHRIRTQNYIRYKNKDYEREDYDNLNDILNLPSILDNTTPFDTTLDRDTGTRISKTIEGGIKWLVMPWQPLVTSDRGVLTAVEEALNNTVDINHILHTCQFITNVMMQDFPAEVFLQRPAIIMILHGLLNSSTSMSETNVACIIPTVLRTLRKLTRSLRFRIYYYCEPCVANKKQKLLGSKLDSNVYTSSEGGDGPDSGLPEANYQAYQSAGTSDRSQSISENIDDSVLQLQQMLLPIYCIESLKHVLTQLSIPIDSIFPLRNIKYITDLTHELVQLLTICIMPNIWLCNDGTASKINDDLKALFNLMGEVMEYFGSCSNVDHLRITYLYLTTIIMRLLSSIVPLELADTVIPNALKASITNAVMDAPIYLLYPALHSILLEYARQFQDSNQTALIKLFDETRTVAKSMQSAIYILKNLSEQSPSETLRMLHASKLSLSYHKNLIVVKTAIKFLQDIPKYSLNDDDCALATKLILNLLANADVDVRYTTYVECYTLIKSILGIEYNKLSWENLIFLLEPNVLTEIISHVASSEDSRINEMSRDILVFILKGKIQMGETGWLKTLEALIPVLYLLQCHADTYTPLGQCITKIFDPDISNDIQLPFLEVLKGNLRFLYSSDNDIREEALCRLIWLLGKEKDSVQKLPRLSSLHGLPLSSLCIFDHKNFVKRSEGNYQVTYLHSEYLKIFYNLDVEKNYVNYPDSVIPIISILKLLAFFECTVRHELSLNTNVFFNIIRSLFLFPNNECVKSDGAQLLCLLLYNEYIIRVSERDTENNIALHISLPYIVVTNMKLPFVCRSHWKTSIHRRSDMSLLHGSNLVVLTFIRQYWAWEWNGGANMLWKCLDDLKDSEISQKLMILENDLLSLRYSFPQYCCQQQLYNIQNSTTHYSVICALDYLTMYLKFYKVLNTQRTEDKDIESLPWEQTFERFLLSHPTSKEDCDLFVDVLIFLQLYLNVAKREKGSWISKIMKNMTRSLADLFKNLEVDNQNVHQSILKLVHTCSAIEKTQKSNDEPKNTWIRFVEFVVSTLCFGDQQHFYNLAYLDWLLTCLMYLIGQCEWGNHKNLLLSLCNTLIEPIVSFHGAGTVSFMGLSITRNSIICLNHLLHQMQVNFNKNSWIVFWCEEGRSLNWLPMLWQNRDPLVRASALQLLAGLMNTIHTASQLFNAIAMAPSDLCHTLLQCITSKDESCLVREQACIAFCNLLKNCNSMTFQCDNLFVQDDSLQPQAILIHVEQRNVYHEISILCSNIYMLTTLDAEQSECQGNDSKAMIARSLQSSCISLVPRAVSHLYNCQDELQLFSGRVSEITDVDNFMESIATPSLITAACNLLNNLIFIGQHEIPKDIRSRKNLSHYSDTLEMYISICTVLTNCITHSNEYAAVVLFSPDSLYTIFCFLNIDLYQFNEPRLIYLRNRFWTEIYNFVAVLSLTEDQHFEAIQSALELCGPETVMVSICFAIRDSTTDLRMSAISLLTFLLSHEIQKDSLGRNGTFLLQTVLDTNVAHVSIESKDGTLRDVISNVNKLSIRDANAHSRKSNESEKDLHAKDDKLSDQEQATTVGDELCGLLLYLFIAHNYAKSKKSSKQSEDKDLIVGALTNLLCVSKKAKRTALWGNLSETALMILKELYVKLNLQPFELYKKQAEKKIHPLLHDVNCIFILLMNFMCGDACAKESLTKEGLADVVHKLWAWIALNKTVSTSALKLLATFTTKCNVAAQSLTLTTILPGSGLRKTPNTLALIHVVIQVTCKEIERAGQIFDNHKMHFAFHILRNAVHVHECRVCISKSNLLQLFTKIHPTITKRMKPWPLVEMYCLEFLLDFTYYEEGQLCVPKATDSLDVLMYLAKCSSSTNRVLAISILRNLAFNIANRPRLLSSVDFINLLHDVFKNGSPCEINLAGSMLWSLISNNQKGKLIMRSAGFSQSIREVLGRFTLSSIDASKQEQELVKVLQYVLTILSPVEVKNSDAQPS</sequence>
<feature type="non-terminal residue" evidence="3">
    <location>
        <position position="2123"/>
    </location>
</feature>